<evidence type="ECO:0000259" key="2">
    <source>
        <dbReference type="Pfam" id="PF13539"/>
    </source>
</evidence>
<dbReference type="Proteomes" id="UP001597351">
    <property type="component" value="Unassembled WGS sequence"/>
</dbReference>
<feature type="signal peptide" evidence="1">
    <location>
        <begin position="1"/>
        <end position="26"/>
    </location>
</feature>
<dbReference type="Gene3D" id="3.30.1380.10">
    <property type="match status" value="1"/>
</dbReference>
<dbReference type="InterPro" id="IPR009045">
    <property type="entry name" value="Zn_M74/Hedgehog-like"/>
</dbReference>
<evidence type="ECO:0000256" key="1">
    <source>
        <dbReference type="SAM" id="SignalP"/>
    </source>
</evidence>
<dbReference type="GO" id="GO:0016787">
    <property type="term" value="F:hydrolase activity"/>
    <property type="evidence" value="ECO:0007669"/>
    <property type="project" value="UniProtKB-KW"/>
</dbReference>
<dbReference type="Pfam" id="PF13539">
    <property type="entry name" value="Peptidase_M15_4"/>
    <property type="match status" value="1"/>
</dbReference>
<feature type="domain" description="Peptidase M15C" evidence="2">
    <location>
        <begin position="370"/>
        <end position="443"/>
    </location>
</feature>
<dbReference type="EMBL" id="JBHUGD010000001">
    <property type="protein sequence ID" value="MFD1945239.1"/>
    <property type="molecule type" value="Genomic_DNA"/>
</dbReference>
<comment type="caution">
    <text evidence="3">The sequence shown here is derived from an EMBL/GenBank/DDBJ whole genome shotgun (WGS) entry which is preliminary data.</text>
</comment>
<feature type="chain" id="PRO_5047148187" evidence="1">
    <location>
        <begin position="27"/>
        <end position="465"/>
    </location>
</feature>
<protein>
    <submittedName>
        <fullName evidence="3">M15 family metallopeptidase</fullName>
        <ecNumber evidence="3">3.4.-.-</ecNumber>
    </submittedName>
</protein>
<dbReference type="EC" id="3.4.-.-" evidence="3"/>
<proteinExistence type="predicted"/>
<keyword evidence="3" id="KW-0378">Hydrolase</keyword>
<keyword evidence="4" id="KW-1185">Reference proteome</keyword>
<organism evidence="3 4">
    <name type="scientific">Nocardioides aestuarii</name>
    <dbReference type="NCBI Taxonomy" id="252231"/>
    <lineage>
        <taxon>Bacteria</taxon>
        <taxon>Bacillati</taxon>
        <taxon>Actinomycetota</taxon>
        <taxon>Actinomycetes</taxon>
        <taxon>Propionibacteriales</taxon>
        <taxon>Nocardioidaceae</taxon>
        <taxon>Nocardioides</taxon>
    </lineage>
</organism>
<sequence>MVLGRLSAFVLMLVATLVVSGLPAHAADPLATTLTVDSPAAFADQEVPVSVELVAEDATPVVGAAVHLERRVDGTWSEVALLVTDDAGRAEVLQPLARDAADNAFRARFEGDATYAAARSGRHDAPMERRNGVVTVGGPGKVVDEQTVELRLRWRTGNGTPVSGRVLLQRRLPGGDWKKYRRLRTDDEGSAVLEIRPRTDTRWRVKAPRLDWVRADRSRVHRVDNLPPGTPVTLPRAAPRPAISLPDQPHAKGEGANPTVSTIPNAMWRQMTGRSWHRGCPVGRSGLRLLRINYWSYDGYRHRGEVVARTDAIDNIRGALTAMYRRELPLRSLYRVDRFGWSSRLDGADDYKSMRSGNTSAFNCRSVVGRPGVRSPHAYGRAFDVNTWENPYHSSHGWTPNGWWPSRSHARVAWRSRQHVVVRIMLNHGFRWTYGTEDSQHFDVPAPSGRVARVPAAACGDEVCD</sequence>
<accession>A0ABW4TF36</accession>
<dbReference type="InterPro" id="IPR039561">
    <property type="entry name" value="Peptidase_M15C"/>
</dbReference>
<dbReference type="SUPFAM" id="SSF55166">
    <property type="entry name" value="Hedgehog/DD-peptidase"/>
    <property type="match status" value="1"/>
</dbReference>
<name>A0ABW4TF36_9ACTN</name>
<reference evidence="4" key="1">
    <citation type="journal article" date="2019" name="Int. J. Syst. Evol. Microbiol.">
        <title>The Global Catalogue of Microorganisms (GCM) 10K type strain sequencing project: providing services to taxonomists for standard genome sequencing and annotation.</title>
        <authorList>
            <consortium name="The Broad Institute Genomics Platform"/>
            <consortium name="The Broad Institute Genome Sequencing Center for Infectious Disease"/>
            <person name="Wu L."/>
            <person name="Ma J."/>
        </authorList>
    </citation>
    <scope>NUCLEOTIDE SEQUENCE [LARGE SCALE GENOMIC DNA]</scope>
    <source>
        <strain evidence="4">CGMCC 1.12477</strain>
    </source>
</reference>
<evidence type="ECO:0000313" key="3">
    <source>
        <dbReference type="EMBL" id="MFD1945239.1"/>
    </source>
</evidence>
<dbReference type="RefSeq" id="WP_343915869.1">
    <property type="nucleotide sequence ID" value="NZ_BAAAJT010000002.1"/>
</dbReference>
<gene>
    <name evidence="3" type="ORF">ACFSDE_00405</name>
</gene>
<evidence type="ECO:0000313" key="4">
    <source>
        <dbReference type="Proteomes" id="UP001597351"/>
    </source>
</evidence>
<keyword evidence="1" id="KW-0732">Signal</keyword>